<feature type="domain" description="3-hydroxyisobutyrate dehydrogenase-like NAD-binding" evidence="7">
    <location>
        <begin position="163"/>
        <end position="290"/>
    </location>
</feature>
<sequence>MARTIGFVGLGNMGGPMAANLVKAGHSVRGFDLAPASLDAARDAGIAVAASALEAVEGADAVVTMLPAGRHVIDVWTQLAGALPAGTLLIDSSTIDVESARKAHALANARGCLSVDAPVSGGTGGARAGTLTFMAGGSGDAFAAAEPLLKVMGKNVFHCGEAGAGQAAKICNNMILGISMIGVCEAFALGEKLGLSHEALYDVASVSSGQCWSLTTYCPVPGPVPTSPANTGYKPGFAAALMLKDLRLAQAAAIAAGASTPLGAEAAQIYGLFDGLGHGGEDFSAIIHMLRGQGQGQQ</sequence>
<comment type="catalytic activity">
    <reaction evidence="5">
        <text>3-hydroxy-2-methylpropanoate + NAD(+) = 2-methyl-3-oxopropanoate + NADH + H(+)</text>
        <dbReference type="Rhea" id="RHEA:17681"/>
        <dbReference type="ChEBI" id="CHEBI:11805"/>
        <dbReference type="ChEBI" id="CHEBI:15378"/>
        <dbReference type="ChEBI" id="CHEBI:57540"/>
        <dbReference type="ChEBI" id="CHEBI:57700"/>
        <dbReference type="ChEBI" id="CHEBI:57945"/>
        <dbReference type="EC" id="1.1.1.31"/>
    </reaction>
</comment>
<dbReference type="InterPro" id="IPR013328">
    <property type="entry name" value="6PGD_dom2"/>
</dbReference>
<dbReference type="RefSeq" id="WP_238253228.1">
    <property type="nucleotide sequence ID" value="NZ_BPQX01000072.1"/>
</dbReference>
<accession>A0ABU0HRX2</accession>
<dbReference type="NCBIfam" id="TIGR01692">
    <property type="entry name" value="HIBADH"/>
    <property type="match status" value="1"/>
</dbReference>
<dbReference type="EC" id="1.1.1.31" evidence="5"/>
<evidence type="ECO:0000313" key="8">
    <source>
        <dbReference type="EMBL" id="MDQ0445089.1"/>
    </source>
</evidence>
<keyword evidence="2 5" id="KW-0101">Branched-chain amino acid catabolism</keyword>
<dbReference type="InterPro" id="IPR006115">
    <property type="entry name" value="6PGDH_NADP-bd"/>
</dbReference>
<organism evidence="8 9">
    <name type="scientific">Methylobacterium persicinum</name>
    <dbReference type="NCBI Taxonomy" id="374426"/>
    <lineage>
        <taxon>Bacteria</taxon>
        <taxon>Pseudomonadati</taxon>
        <taxon>Pseudomonadota</taxon>
        <taxon>Alphaproteobacteria</taxon>
        <taxon>Hyphomicrobiales</taxon>
        <taxon>Methylobacteriaceae</taxon>
        <taxon>Methylobacterium</taxon>
    </lineage>
</organism>
<name>A0ABU0HRX2_9HYPH</name>
<dbReference type="InterPro" id="IPR029154">
    <property type="entry name" value="HIBADH-like_NADP-bd"/>
</dbReference>
<dbReference type="InterPro" id="IPR008927">
    <property type="entry name" value="6-PGluconate_DH-like_C_sf"/>
</dbReference>
<dbReference type="PANTHER" id="PTHR22981:SF7">
    <property type="entry name" value="3-HYDROXYISOBUTYRATE DEHYDROGENASE, MITOCHONDRIAL"/>
    <property type="match status" value="1"/>
</dbReference>
<comment type="caution">
    <text evidence="8">The sequence shown here is derived from an EMBL/GenBank/DDBJ whole genome shotgun (WGS) entry which is preliminary data.</text>
</comment>
<gene>
    <name evidence="8" type="ORF">QO016_004616</name>
</gene>
<evidence type="ECO:0000256" key="5">
    <source>
        <dbReference type="RuleBase" id="RU910714"/>
    </source>
</evidence>
<dbReference type="GO" id="GO:0008442">
    <property type="term" value="F:3-hydroxyisobutyrate dehydrogenase activity"/>
    <property type="evidence" value="ECO:0007669"/>
    <property type="project" value="UniProtKB-EC"/>
</dbReference>
<dbReference type="SUPFAM" id="SSF51735">
    <property type="entry name" value="NAD(P)-binding Rossmann-fold domains"/>
    <property type="match status" value="1"/>
</dbReference>
<keyword evidence="9" id="KW-1185">Reference proteome</keyword>
<keyword evidence="4 5" id="KW-0520">NAD</keyword>
<dbReference type="PIRSF" id="PIRSF000103">
    <property type="entry name" value="HIBADH"/>
    <property type="match status" value="1"/>
</dbReference>
<keyword evidence="3 5" id="KW-0560">Oxidoreductase</keyword>
<feature type="domain" description="6-phosphogluconate dehydrogenase NADP-binding" evidence="6">
    <location>
        <begin position="4"/>
        <end position="160"/>
    </location>
</feature>
<comment type="pathway">
    <text evidence="5">Amino-acid degradation; L-valine degradation.</text>
</comment>
<dbReference type="InterPro" id="IPR015815">
    <property type="entry name" value="HIBADH-related"/>
</dbReference>
<dbReference type="Pfam" id="PF03446">
    <property type="entry name" value="NAD_binding_2"/>
    <property type="match status" value="1"/>
</dbReference>
<evidence type="ECO:0000313" key="9">
    <source>
        <dbReference type="Proteomes" id="UP001236369"/>
    </source>
</evidence>
<proteinExistence type="inferred from homology"/>
<dbReference type="InterPro" id="IPR002204">
    <property type="entry name" value="3-OH-isobutyrate_DH-rel_CS"/>
</dbReference>
<dbReference type="SUPFAM" id="SSF48179">
    <property type="entry name" value="6-phosphogluconate dehydrogenase C-terminal domain-like"/>
    <property type="match status" value="1"/>
</dbReference>
<evidence type="ECO:0000256" key="2">
    <source>
        <dbReference type="ARBA" id="ARBA00022456"/>
    </source>
</evidence>
<evidence type="ECO:0000256" key="3">
    <source>
        <dbReference type="ARBA" id="ARBA00023002"/>
    </source>
</evidence>
<protein>
    <recommendedName>
        <fullName evidence="5">3-hydroxyisobutyrate dehydrogenase</fullName>
        <shortName evidence="5">HIBADH</shortName>
        <ecNumber evidence="5">1.1.1.31</ecNumber>
    </recommendedName>
</protein>
<evidence type="ECO:0000259" key="7">
    <source>
        <dbReference type="Pfam" id="PF14833"/>
    </source>
</evidence>
<evidence type="ECO:0000259" key="6">
    <source>
        <dbReference type="Pfam" id="PF03446"/>
    </source>
</evidence>
<evidence type="ECO:0000256" key="4">
    <source>
        <dbReference type="ARBA" id="ARBA00023027"/>
    </source>
</evidence>
<comment type="similarity">
    <text evidence="1 5">Belongs to the HIBADH-related family.</text>
</comment>
<dbReference type="Pfam" id="PF14833">
    <property type="entry name" value="NAD_binding_11"/>
    <property type="match status" value="1"/>
</dbReference>
<dbReference type="PANTHER" id="PTHR22981">
    <property type="entry name" value="3-HYDROXYISOBUTYRATE DEHYDROGENASE-RELATED"/>
    <property type="match status" value="1"/>
</dbReference>
<dbReference type="Gene3D" id="3.40.50.720">
    <property type="entry name" value="NAD(P)-binding Rossmann-like Domain"/>
    <property type="match status" value="1"/>
</dbReference>
<dbReference type="EMBL" id="JAUSVV010000020">
    <property type="protein sequence ID" value="MDQ0445089.1"/>
    <property type="molecule type" value="Genomic_DNA"/>
</dbReference>
<dbReference type="InterPro" id="IPR011548">
    <property type="entry name" value="HIBADH"/>
</dbReference>
<dbReference type="InterPro" id="IPR036291">
    <property type="entry name" value="NAD(P)-bd_dom_sf"/>
</dbReference>
<reference evidence="8 9" key="1">
    <citation type="submission" date="2023-07" db="EMBL/GenBank/DDBJ databases">
        <title>Genomic Encyclopedia of Type Strains, Phase IV (KMG-IV): sequencing the most valuable type-strain genomes for metagenomic binning, comparative biology and taxonomic classification.</title>
        <authorList>
            <person name="Goeker M."/>
        </authorList>
    </citation>
    <scope>NUCLEOTIDE SEQUENCE [LARGE SCALE GENOMIC DNA]</scope>
    <source>
        <strain evidence="8 9">DSM 19562</strain>
    </source>
</reference>
<dbReference type="Proteomes" id="UP001236369">
    <property type="component" value="Unassembled WGS sequence"/>
</dbReference>
<dbReference type="Gene3D" id="1.10.1040.10">
    <property type="entry name" value="N-(1-d-carboxylethyl)-l-norvaline Dehydrogenase, domain 2"/>
    <property type="match status" value="1"/>
</dbReference>
<dbReference type="PROSITE" id="PS00895">
    <property type="entry name" value="3_HYDROXYISOBUT_DH"/>
    <property type="match status" value="1"/>
</dbReference>
<evidence type="ECO:0000256" key="1">
    <source>
        <dbReference type="ARBA" id="ARBA00009080"/>
    </source>
</evidence>